<feature type="domain" description="Helix-turn-helix" evidence="1">
    <location>
        <begin position="25"/>
        <end position="69"/>
    </location>
</feature>
<protein>
    <submittedName>
        <fullName evidence="2">Integrase</fullName>
    </submittedName>
</protein>
<dbReference type="AlphaFoldDB" id="A0A0C2G6T4"/>
<evidence type="ECO:0000313" key="3">
    <source>
        <dbReference type="Proteomes" id="UP000031675"/>
    </source>
</evidence>
<evidence type="ECO:0000259" key="1">
    <source>
        <dbReference type="Pfam" id="PF12728"/>
    </source>
</evidence>
<evidence type="ECO:0000313" key="2">
    <source>
        <dbReference type="EMBL" id="KIH99003.1"/>
    </source>
</evidence>
<keyword evidence="3" id="KW-1185">Reference proteome</keyword>
<dbReference type="InterPro" id="IPR041657">
    <property type="entry name" value="HTH_17"/>
</dbReference>
<organism evidence="2 3">
    <name type="scientific">Streptomonospora alba</name>
    <dbReference type="NCBI Taxonomy" id="183763"/>
    <lineage>
        <taxon>Bacteria</taxon>
        <taxon>Bacillati</taxon>
        <taxon>Actinomycetota</taxon>
        <taxon>Actinomycetes</taxon>
        <taxon>Streptosporangiales</taxon>
        <taxon>Nocardiopsidaceae</taxon>
        <taxon>Streptomonospora</taxon>
    </lineage>
</organism>
<dbReference type="EMBL" id="JROO01000017">
    <property type="protein sequence ID" value="KIH99003.1"/>
    <property type="molecule type" value="Genomic_DNA"/>
</dbReference>
<dbReference type="Proteomes" id="UP000031675">
    <property type="component" value="Unassembled WGS sequence"/>
</dbReference>
<dbReference type="Pfam" id="PF12728">
    <property type="entry name" value="HTH_17"/>
    <property type="match status" value="1"/>
</dbReference>
<sequence>MGGSVTVPTLEELNSLPPTIDLMTAARMLGIGRTKAYELARQGEFPCHVIRIGEQYRVSTADLLRLLRATDDYR</sequence>
<reference evidence="3" key="1">
    <citation type="journal article" date="2015" name="Chem. Biol.">
        <title>Structure, bioactivity, and resistance mechanism of streptomonomicin, an unusual lasso Peptide from an understudied halophilic actinomycete.</title>
        <authorList>
            <person name="Metelev M."/>
            <person name="Tietz J.I."/>
            <person name="Melby J.O."/>
            <person name="Blair P.M."/>
            <person name="Zhu L."/>
            <person name="Livnat I."/>
            <person name="Severinov K."/>
            <person name="Mitchell D.A."/>
        </authorList>
    </citation>
    <scope>NUCLEOTIDE SEQUENCE [LARGE SCALE GENOMIC DNA]</scope>
    <source>
        <strain evidence="3">YIM 90003</strain>
    </source>
</reference>
<accession>A0A0C2G6T4</accession>
<proteinExistence type="predicted"/>
<name>A0A0C2G6T4_9ACTN</name>
<comment type="caution">
    <text evidence="2">The sequence shown here is derived from an EMBL/GenBank/DDBJ whole genome shotgun (WGS) entry which is preliminary data.</text>
</comment>
<gene>
    <name evidence="2" type="ORF">LP52_09985</name>
</gene>